<accession>A0A2G9RQU3</accession>
<dbReference type="AlphaFoldDB" id="A0A2G9RQU3"/>
<feature type="region of interest" description="Disordered" evidence="1">
    <location>
        <begin position="58"/>
        <end position="85"/>
    </location>
</feature>
<protein>
    <submittedName>
        <fullName evidence="2">Uncharacterized protein</fullName>
    </submittedName>
</protein>
<reference evidence="3" key="1">
    <citation type="journal article" date="2017" name="Nat. Commun.">
        <title>The North American bullfrog draft genome provides insight into hormonal regulation of long noncoding RNA.</title>
        <authorList>
            <person name="Hammond S.A."/>
            <person name="Warren R.L."/>
            <person name="Vandervalk B.P."/>
            <person name="Kucuk E."/>
            <person name="Khan H."/>
            <person name="Gibb E.A."/>
            <person name="Pandoh P."/>
            <person name="Kirk H."/>
            <person name="Zhao Y."/>
            <person name="Jones M."/>
            <person name="Mungall A.J."/>
            <person name="Coope R."/>
            <person name="Pleasance S."/>
            <person name="Moore R.A."/>
            <person name="Holt R.A."/>
            <person name="Round J.M."/>
            <person name="Ohora S."/>
            <person name="Walle B.V."/>
            <person name="Veldhoen N."/>
            <person name="Helbing C.C."/>
            <person name="Birol I."/>
        </authorList>
    </citation>
    <scope>NUCLEOTIDE SEQUENCE [LARGE SCALE GENOMIC DNA]</scope>
</reference>
<gene>
    <name evidence="2" type="ORF">AB205_0175330</name>
</gene>
<evidence type="ECO:0000256" key="1">
    <source>
        <dbReference type="SAM" id="MobiDB-lite"/>
    </source>
</evidence>
<feature type="compositionally biased region" description="Basic and acidic residues" evidence="1">
    <location>
        <begin position="73"/>
        <end position="82"/>
    </location>
</feature>
<feature type="non-terminal residue" evidence="2">
    <location>
        <position position="142"/>
    </location>
</feature>
<dbReference type="Proteomes" id="UP000228934">
    <property type="component" value="Unassembled WGS sequence"/>
</dbReference>
<keyword evidence="3" id="KW-1185">Reference proteome</keyword>
<sequence length="142" mass="15480">MDNLQFPGRKNSIYNIKLHAGHRTKHWGQKGCEIISYSTVICSAPACRAACRERSLARRGFGGGRSPQTQRETSQDPGDKVSKATPGSCDVILILTPSHTRETAREATRLCELAYARQRDSVFAMLPPTTTTSSSGNGTGHF</sequence>
<organism evidence="2 3">
    <name type="scientific">Aquarana catesbeiana</name>
    <name type="common">American bullfrog</name>
    <name type="synonym">Rana catesbeiana</name>
    <dbReference type="NCBI Taxonomy" id="8400"/>
    <lineage>
        <taxon>Eukaryota</taxon>
        <taxon>Metazoa</taxon>
        <taxon>Chordata</taxon>
        <taxon>Craniata</taxon>
        <taxon>Vertebrata</taxon>
        <taxon>Euteleostomi</taxon>
        <taxon>Amphibia</taxon>
        <taxon>Batrachia</taxon>
        <taxon>Anura</taxon>
        <taxon>Neobatrachia</taxon>
        <taxon>Ranoidea</taxon>
        <taxon>Ranidae</taxon>
        <taxon>Aquarana</taxon>
    </lineage>
</organism>
<evidence type="ECO:0000313" key="3">
    <source>
        <dbReference type="Proteomes" id="UP000228934"/>
    </source>
</evidence>
<proteinExistence type="predicted"/>
<name>A0A2G9RQU3_AQUCT</name>
<evidence type="ECO:0000313" key="2">
    <source>
        <dbReference type="EMBL" id="PIO30237.1"/>
    </source>
</evidence>
<dbReference type="EMBL" id="KV932427">
    <property type="protein sequence ID" value="PIO30237.1"/>
    <property type="molecule type" value="Genomic_DNA"/>
</dbReference>